<dbReference type="Proteomes" id="UP001221142">
    <property type="component" value="Unassembled WGS sequence"/>
</dbReference>
<proteinExistence type="predicted"/>
<feature type="region of interest" description="Disordered" evidence="1">
    <location>
        <begin position="363"/>
        <end position="412"/>
    </location>
</feature>
<protein>
    <recommendedName>
        <fullName evidence="4">F-box domain-containing protein</fullName>
    </recommendedName>
</protein>
<keyword evidence="3" id="KW-1185">Reference proteome</keyword>
<sequence length="412" mass="46433">MPTAQSTVTFSVKVRRGLGDATGLYDLLRPHATRIGSLTLDLHHDTVARLNAMNPLPFHSLIKFNAIVPAKNMESADGRGIIADAPSLSEFSLGHPLSSGWHLRQAPVFGHEAWNPPFAQLTVLNVVNAWIPHWALIPILSLSSQLVECRIWFDDYGRGMSLPPVTLPNLRVLDLTFCVMDPFPWNFLITPNLQDLTVTTSPDDYIDCWPAQAFMDFHARSAFKLRRLRLRLAQFFNQVDKMIAVLEMFPELDTLELRWMTYGGIRVAHDNAVVPLLQRMDMHSGNNQVLVPQLRTIQIDESRRCVDMLKSRCEPASSSVLETVVLYFHHGLEWESGSQSESGGDEDFSEDLEYLRERGIQASRAPMDYYGGDTFDDADYDGESSGQSSAPDEEEEEEEEGEVDEDSDAEEF</sequence>
<comment type="caution">
    <text evidence="2">The sequence shown here is derived from an EMBL/GenBank/DDBJ whole genome shotgun (WGS) entry which is preliminary data.</text>
</comment>
<evidence type="ECO:0008006" key="4">
    <source>
        <dbReference type="Google" id="ProtNLM"/>
    </source>
</evidence>
<evidence type="ECO:0000313" key="2">
    <source>
        <dbReference type="EMBL" id="KAJ7629129.1"/>
    </source>
</evidence>
<organism evidence="2 3">
    <name type="scientific">Roridomyces roridus</name>
    <dbReference type="NCBI Taxonomy" id="1738132"/>
    <lineage>
        <taxon>Eukaryota</taxon>
        <taxon>Fungi</taxon>
        <taxon>Dikarya</taxon>
        <taxon>Basidiomycota</taxon>
        <taxon>Agaricomycotina</taxon>
        <taxon>Agaricomycetes</taxon>
        <taxon>Agaricomycetidae</taxon>
        <taxon>Agaricales</taxon>
        <taxon>Marasmiineae</taxon>
        <taxon>Mycenaceae</taxon>
        <taxon>Roridomyces</taxon>
    </lineage>
</organism>
<dbReference type="SUPFAM" id="SSF52047">
    <property type="entry name" value="RNI-like"/>
    <property type="match status" value="1"/>
</dbReference>
<gene>
    <name evidence="2" type="ORF">FB45DRAFT_920033</name>
</gene>
<name>A0AAD7BSC9_9AGAR</name>
<dbReference type="AlphaFoldDB" id="A0AAD7BSC9"/>
<dbReference type="EMBL" id="JARKIF010000010">
    <property type="protein sequence ID" value="KAJ7629129.1"/>
    <property type="molecule type" value="Genomic_DNA"/>
</dbReference>
<reference evidence="2" key="1">
    <citation type="submission" date="2023-03" db="EMBL/GenBank/DDBJ databases">
        <title>Massive genome expansion in bonnet fungi (Mycena s.s.) driven by repeated elements and novel gene families across ecological guilds.</title>
        <authorList>
            <consortium name="Lawrence Berkeley National Laboratory"/>
            <person name="Harder C.B."/>
            <person name="Miyauchi S."/>
            <person name="Viragh M."/>
            <person name="Kuo A."/>
            <person name="Thoen E."/>
            <person name="Andreopoulos B."/>
            <person name="Lu D."/>
            <person name="Skrede I."/>
            <person name="Drula E."/>
            <person name="Henrissat B."/>
            <person name="Morin E."/>
            <person name="Kohler A."/>
            <person name="Barry K."/>
            <person name="LaButti K."/>
            <person name="Morin E."/>
            <person name="Salamov A."/>
            <person name="Lipzen A."/>
            <person name="Mereny Z."/>
            <person name="Hegedus B."/>
            <person name="Baldrian P."/>
            <person name="Stursova M."/>
            <person name="Weitz H."/>
            <person name="Taylor A."/>
            <person name="Grigoriev I.V."/>
            <person name="Nagy L.G."/>
            <person name="Martin F."/>
            <person name="Kauserud H."/>
        </authorList>
    </citation>
    <scope>NUCLEOTIDE SEQUENCE</scope>
    <source>
        <strain evidence="2">9284</strain>
    </source>
</reference>
<evidence type="ECO:0000256" key="1">
    <source>
        <dbReference type="SAM" id="MobiDB-lite"/>
    </source>
</evidence>
<accession>A0AAD7BSC9</accession>
<feature type="compositionally biased region" description="Acidic residues" evidence="1">
    <location>
        <begin position="391"/>
        <end position="412"/>
    </location>
</feature>
<evidence type="ECO:0000313" key="3">
    <source>
        <dbReference type="Proteomes" id="UP001221142"/>
    </source>
</evidence>